<dbReference type="Pfam" id="PF23622">
    <property type="entry name" value="LRR_At1g61320_AtMIF1"/>
    <property type="match status" value="1"/>
</dbReference>
<dbReference type="InterPro" id="IPR036047">
    <property type="entry name" value="F-box-like_dom_sf"/>
</dbReference>
<name>A0A8T0TM16_PANVG</name>
<dbReference type="InterPro" id="IPR055357">
    <property type="entry name" value="LRR_At1g61320_AtMIF1"/>
</dbReference>
<feature type="domain" description="At1g61320/AtMIF1 LRR" evidence="3">
    <location>
        <begin position="110"/>
        <end position="434"/>
    </location>
</feature>
<feature type="domain" description="F-box" evidence="2">
    <location>
        <begin position="36"/>
        <end position="73"/>
    </location>
</feature>
<dbReference type="Proteomes" id="UP000823388">
    <property type="component" value="Chromosome 4K"/>
</dbReference>
<evidence type="ECO:0000259" key="2">
    <source>
        <dbReference type="Pfam" id="PF00646"/>
    </source>
</evidence>
<dbReference type="InterPro" id="IPR032675">
    <property type="entry name" value="LRR_dom_sf"/>
</dbReference>
<dbReference type="InterPro" id="IPR001810">
    <property type="entry name" value="F-box_dom"/>
</dbReference>
<evidence type="ECO:0000313" key="4">
    <source>
        <dbReference type="EMBL" id="KAG2612991.1"/>
    </source>
</evidence>
<dbReference type="PANTHER" id="PTHR34145">
    <property type="entry name" value="OS02G0105600 PROTEIN"/>
    <property type="match status" value="1"/>
</dbReference>
<reference evidence="4" key="1">
    <citation type="submission" date="2020-05" db="EMBL/GenBank/DDBJ databases">
        <title>WGS assembly of Panicum virgatum.</title>
        <authorList>
            <person name="Lovell J.T."/>
            <person name="Jenkins J."/>
            <person name="Shu S."/>
            <person name="Juenger T.E."/>
            <person name="Schmutz J."/>
        </authorList>
    </citation>
    <scope>NUCLEOTIDE SEQUENCE</scope>
    <source>
        <strain evidence="4">AP13</strain>
    </source>
</reference>
<evidence type="ECO:0000259" key="3">
    <source>
        <dbReference type="Pfam" id="PF23622"/>
    </source>
</evidence>
<dbReference type="EMBL" id="CM029043">
    <property type="protein sequence ID" value="KAG2612991.1"/>
    <property type="molecule type" value="Genomic_DNA"/>
</dbReference>
<dbReference type="SUPFAM" id="SSF81383">
    <property type="entry name" value="F-box domain"/>
    <property type="match status" value="1"/>
</dbReference>
<gene>
    <name evidence="4" type="ORF">PVAP13_4KG329200</name>
</gene>
<organism evidence="4 5">
    <name type="scientific">Panicum virgatum</name>
    <name type="common">Blackwell switchgrass</name>
    <dbReference type="NCBI Taxonomy" id="38727"/>
    <lineage>
        <taxon>Eukaryota</taxon>
        <taxon>Viridiplantae</taxon>
        <taxon>Streptophyta</taxon>
        <taxon>Embryophyta</taxon>
        <taxon>Tracheophyta</taxon>
        <taxon>Spermatophyta</taxon>
        <taxon>Magnoliopsida</taxon>
        <taxon>Liliopsida</taxon>
        <taxon>Poales</taxon>
        <taxon>Poaceae</taxon>
        <taxon>PACMAD clade</taxon>
        <taxon>Panicoideae</taxon>
        <taxon>Panicodae</taxon>
        <taxon>Paniceae</taxon>
        <taxon>Panicinae</taxon>
        <taxon>Panicum</taxon>
        <taxon>Panicum sect. Hiantes</taxon>
    </lineage>
</organism>
<dbReference type="AlphaFoldDB" id="A0A8T0TM16"/>
<proteinExistence type="predicted"/>
<accession>A0A8T0TM16</accession>
<protein>
    <recommendedName>
        <fullName evidence="6">F-box domain-containing protein</fullName>
    </recommendedName>
</protein>
<dbReference type="PANTHER" id="PTHR34145:SF65">
    <property type="entry name" value="FBD DOMAIN-CONTAINING PROTEIN"/>
    <property type="match status" value="1"/>
</dbReference>
<dbReference type="Gene3D" id="3.80.10.10">
    <property type="entry name" value="Ribonuclease Inhibitor"/>
    <property type="match status" value="1"/>
</dbReference>
<evidence type="ECO:0000313" key="5">
    <source>
        <dbReference type="Proteomes" id="UP000823388"/>
    </source>
</evidence>
<dbReference type="OrthoDB" id="672536at2759"/>
<dbReference type="InterPro" id="IPR053781">
    <property type="entry name" value="F-box_AtFBL13-like"/>
</dbReference>
<feature type="region of interest" description="Disordered" evidence="1">
    <location>
        <begin position="1"/>
        <end position="38"/>
    </location>
</feature>
<evidence type="ECO:0008006" key="6">
    <source>
        <dbReference type="Google" id="ProtNLM"/>
    </source>
</evidence>
<dbReference type="Pfam" id="PF00646">
    <property type="entry name" value="F-box"/>
    <property type="match status" value="1"/>
</dbReference>
<dbReference type="InterPro" id="IPR053772">
    <property type="entry name" value="At1g61320/At1g61330-like"/>
</dbReference>
<sequence>MALHSDPTAGGGGGAKRPRSDAPGEEREEAAEASPISALPDELRQRVLTLLPLKDAIRTGALARGWRGLWRTRWAHRSAVEVHLGSRDAPERELGALEKEPHPLRRLHRFSLTVDTCKFTSSHLRRFLGYAAECRAEELHVEMRTASKLKFHLPRSSPLLARLSLRRIGVAGMYYRGAQPLRALEVVALHSVSITQAAAKKMLALCPGLRTLDLRACDADSFFYWDRSVVWPPNLRSVTVAECDGMATLDLVRVPSLRSFRYSGSFLDAPFSLPPDAALADLYICFEESVAAGHNTRRLNNRLPNDLSDLNVLTICSNALPAAFSLSDDGATCQRSLHSLRELQLLMLEMRPSNLADIYVFFKTFHCPNLEKLFVELPDDPEEGSHDEVGEEPPEDCLDNVKIVKVVNFNWHHTEVELVSFLLRKASSLQKLLLVFSKAAQLDMPGVHGADLLLIHEALTNGKIMLSESDDVATQPYHYEVFLEV</sequence>
<comment type="caution">
    <text evidence="4">The sequence shown here is derived from an EMBL/GenBank/DDBJ whole genome shotgun (WGS) entry which is preliminary data.</text>
</comment>
<dbReference type="SUPFAM" id="SSF52047">
    <property type="entry name" value="RNI-like"/>
    <property type="match status" value="1"/>
</dbReference>
<keyword evidence="5" id="KW-1185">Reference proteome</keyword>
<evidence type="ECO:0000256" key="1">
    <source>
        <dbReference type="SAM" id="MobiDB-lite"/>
    </source>
</evidence>
<dbReference type="CDD" id="cd22160">
    <property type="entry name" value="F-box_AtFBL13-like"/>
    <property type="match status" value="1"/>
</dbReference>